<keyword evidence="1" id="KW-0812">Transmembrane</keyword>
<feature type="transmembrane region" description="Helical" evidence="1">
    <location>
        <begin position="12"/>
        <end position="30"/>
    </location>
</feature>
<keyword evidence="1" id="KW-1133">Transmembrane helix</keyword>
<evidence type="ECO:0000313" key="3">
    <source>
        <dbReference type="Proteomes" id="UP000051008"/>
    </source>
</evidence>
<dbReference type="EMBL" id="AYYP01000024">
    <property type="protein sequence ID" value="KRM64821.1"/>
    <property type="molecule type" value="Genomic_DNA"/>
</dbReference>
<feature type="transmembrane region" description="Helical" evidence="1">
    <location>
        <begin position="112"/>
        <end position="140"/>
    </location>
</feature>
<evidence type="ECO:0000256" key="1">
    <source>
        <dbReference type="SAM" id="Phobius"/>
    </source>
</evidence>
<dbReference type="PATRIC" id="fig|1423718.3.peg.1726"/>
<gene>
    <name evidence="2" type="ORF">FC14_GL001661</name>
</gene>
<name>A0A0R2ADN8_9LACO</name>
<proteinExistence type="predicted"/>
<organism evidence="2 3">
    <name type="scientific">Ligilactobacillus agilis DSM 20509</name>
    <dbReference type="NCBI Taxonomy" id="1423718"/>
    <lineage>
        <taxon>Bacteria</taxon>
        <taxon>Bacillati</taxon>
        <taxon>Bacillota</taxon>
        <taxon>Bacilli</taxon>
        <taxon>Lactobacillales</taxon>
        <taxon>Lactobacillaceae</taxon>
        <taxon>Ligilactobacillus</taxon>
    </lineage>
</organism>
<feature type="transmembrane region" description="Helical" evidence="1">
    <location>
        <begin position="37"/>
        <end position="56"/>
    </location>
</feature>
<dbReference type="RefSeq" id="WP_056976535.1">
    <property type="nucleotide sequence ID" value="NZ_AYYP01000024.1"/>
</dbReference>
<keyword evidence="1" id="KW-0472">Membrane</keyword>
<comment type="caution">
    <text evidence="2">The sequence shown here is derived from an EMBL/GenBank/DDBJ whole genome shotgun (WGS) entry which is preliminary data.</text>
</comment>
<dbReference type="AlphaFoldDB" id="A0A0R2ADN8"/>
<protein>
    <submittedName>
        <fullName evidence="2">Uncharacterized protein</fullName>
    </submittedName>
</protein>
<dbReference type="Proteomes" id="UP000051008">
    <property type="component" value="Unassembled WGS sequence"/>
</dbReference>
<evidence type="ECO:0000313" key="2">
    <source>
        <dbReference type="EMBL" id="KRM64821.1"/>
    </source>
</evidence>
<keyword evidence="3" id="KW-1185">Reference proteome</keyword>
<reference evidence="2 3" key="1">
    <citation type="journal article" date="2015" name="Genome Announc.">
        <title>Expanding the biotechnology potential of lactobacilli through comparative genomics of 213 strains and associated genera.</title>
        <authorList>
            <person name="Sun Z."/>
            <person name="Harris H.M."/>
            <person name="McCann A."/>
            <person name="Guo C."/>
            <person name="Argimon S."/>
            <person name="Zhang W."/>
            <person name="Yang X."/>
            <person name="Jeffery I.B."/>
            <person name="Cooney J.C."/>
            <person name="Kagawa T.F."/>
            <person name="Liu W."/>
            <person name="Song Y."/>
            <person name="Salvetti E."/>
            <person name="Wrobel A."/>
            <person name="Rasinkangas P."/>
            <person name="Parkhill J."/>
            <person name="Rea M.C."/>
            <person name="O'Sullivan O."/>
            <person name="Ritari J."/>
            <person name="Douillard F.P."/>
            <person name="Paul Ross R."/>
            <person name="Yang R."/>
            <person name="Briner A.E."/>
            <person name="Felis G.E."/>
            <person name="de Vos W.M."/>
            <person name="Barrangou R."/>
            <person name="Klaenhammer T.R."/>
            <person name="Caufield P.W."/>
            <person name="Cui Y."/>
            <person name="Zhang H."/>
            <person name="O'Toole P.W."/>
        </authorList>
    </citation>
    <scope>NUCLEOTIDE SEQUENCE [LARGE SCALE GENOMIC DNA]</scope>
    <source>
        <strain evidence="2 3">DSM 20509</strain>
    </source>
</reference>
<accession>A0A0R2ADN8</accession>
<sequence length="142" mass="17079">MYLIIANFFATRWYTFFLAFCYIFLMFVVTHKLRFRWAWRWYTILEQICFMSYFIFELGRLMTIQNLTKSVAIYRLAYIVQLSWLLISVPFFVILLYRIFTHEYFKTLNTFSKVFLACALLIISGVSVYLGALASSMLYFSI</sequence>
<feature type="transmembrane region" description="Helical" evidence="1">
    <location>
        <begin position="76"/>
        <end position="100"/>
    </location>
</feature>